<dbReference type="HAMAP" id="MF_01471">
    <property type="entry name" value="Cas2"/>
    <property type="match status" value="1"/>
</dbReference>
<evidence type="ECO:0000256" key="6">
    <source>
        <dbReference type="ARBA" id="ARBA00022842"/>
    </source>
</evidence>
<dbReference type="SUPFAM" id="SSF143430">
    <property type="entry name" value="TTP0101/SSO1404-like"/>
    <property type="match status" value="1"/>
</dbReference>
<keyword evidence="4 8" id="KW-0255">Endonuclease</keyword>
<keyword evidence="5 8" id="KW-0378">Hydrolase</keyword>
<organism evidence="9">
    <name type="scientific">Candidatus Heimdallarchaeum aukensis</name>
    <dbReference type="NCBI Taxonomy" id="2876573"/>
    <lineage>
        <taxon>Archaea</taxon>
        <taxon>Promethearchaeati</taxon>
        <taxon>Candidatus Heimdallarchaeota</taxon>
        <taxon>Candidatus Heimdallarchaeia (ex Rinke et al. 2021) (nom. nud.)</taxon>
        <taxon>Candidatus Heimdallarchaeales</taxon>
        <taxon>Candidatus Heimdallarchaeaceae</taxon>
        <taxon>Candidatus Heimdallarchaeum</taxon>
    </lineage>
</organism>
<dbReference type="GO" id="GO:0043571">
    <property type="term" value="P:maintenance of CRISPR repeat elements"/>
    <property type="evidence" value="ECO:0007669"/>
    <property type="project" value="UniProtKB-UniRule"/>
</dbReference>
<gene>
    <name evidence="8 9" type="primary">cas2</name>
    <name evidence="9" type="ORF">K9W45_03885</name>
</gene>
<evidence type="ECO:0000256" key="2">
    <source>
        <dbReference type="ARBA" id="ARBA00022722"/>
    </source>
</evidence>
<feature type="binding site" evidence="8">
    <location>
        <position position="12"/>
    </location>
    <ligand>
        <name>Mg(2+)</name>
        <dbReference type="ChEBI" id="CHEBI:18420"/>
        <note>catalytic</note>
    </ligand>
</feature>
<dbReference type="GO" id="GO:0016787">
    <property type="term" value="F:hydrolase activity"/>
    <property type="evidence" value="ECO:0007669"/>
    <property type="project" value="UniProtKB-KW"/>
</dbReference>
<accession>A0A9Y1BMI7</accession>
<dbReference type="InterPro" id="IPR019199">
    <property type="entry name" value="Virulence_VapD/CRISPR_Cas2"/>
</dbReference>
<name>A0A9Y1BMI7_9ARCH</name>
<dbReference type="InterPro" id="IPR021127">
    <property type="entry name" value="CRISPR_associated_Cas2"/>
</dbReference>
<dbReference type="Proteomes" id="UP001201020">
    <property type="component" value="Chromosome"/>
</dbReference>
<evidence type="ECO:0000256" key="5">
    <source>
        <dbReference type="ARBA" id="ARBA00022801"/>
    </source>
</evidence>
<comment type="similarity">
    <text evidence="8">Belongs to the CRISPR-associated endoribonuclease Cas2 protein family.</text>
</comment>
<dbReference type="EMBL" id="CP084166">
    <property type="protein sequence ID" value="UJG41610.1"/>
    <property type="molecule type" value="Genomic_DNA"/>
</dbReference>
<dbReference type="Pfam" id="PF09827">
    <property type="entry name" value="CRISPR_Cas2"/>
    <property type="match status" value="1"/>
</dbReference>
<evidence type="ECO:0000313" key="9">
    <source>
        <dbReference type="EMBL" id="UJG41610.1"/>
    </source>
</evidence>
<protein>
    <recommendedName>
        <fullName evidence="8">CRISPR-associated endoribonuclease Cas2</fullName>
        <ecNumber evidence="8">3.1.-.-</ecNumber>
    </recommendedName>
</protein>
<proteinExistence type="inferred from homology"/>
<comment type="cofactor">
    <cofactor evidence="1 8">
        <name>Mg(2+)</name>
        <dbReference type="ChEBI" id="CHEBI:18420"/>
    </cofactor>
</comment>
<keyword evidence="2 8" id="KW-0540">Nuclease</keyword>
<evidence type="ECO:0000256" key="7">
    <source>
        <dbReference type="ARBA" id="ARBA00023118"/>
    </source>
</evidence>
<evidence type="ECO:0000256" key="4">
    <source>
        <dbReference type="ARBA" id="ARBA00022759"/>
    </source>
</evidence>
<dbReference type="NCBIfam" id="TIGR01573">
    <property type="entry name" value="cas2"/>
    <property type="match status" value="1"/>
</dbReference>
<dbReference type="PANTHER" id="PTHR34405">
    <property type="entry name" value="CRISPR-ASSOCIATED ENDORIBONUCLEASE CAS2"/>
    <property type="match status" value="1"/>
</dbReference>
<keyword evidence="6 8" id="KW-0460">Magnesium</keyword>
<dbReference type="EC" id="3.1.-.-" evidence="8"/>
<keyword evidence="3 8" id="KW-0479">Metal-binding</keyword>
<dbReference type="GO" id="GO:0051607">
    <property type="term" value="P:defense response to virus"/>
    <property type="evidence" value="ECO:0007669"/>
    <property type="project" value="UniProtKB-UniRule"/>
</dbReference>
<comment type="function">
    <text evidence="8">CRISPR (clustered regularly interspaced short palindromic repeat), is an adaptive immune system that provides protection against mobile genetic elements (viruses, transposable elements and conjugative plasmids). CRISPR clusters contain sequences complementary to antecedent mobile elements and target invading nucleic acids. CRISPR clusters are transcribed and processed into CRISPR RNA (crRNA). Functions as a ssRNA-specific endoribonuclease. Involved in the integration of spacer DNA into the CRISPR cassette.</text>
</comment>
<dbReference type="CDD" id="cd09725">
    <property type="entry name" value="Cas2_I_II_III"/>
    <property type="match status" value="1"/>
</dbReference>
<sequence>MVVEIYVIIVYDVGEERVNRIHKFLKAYLTWTQNSVFEGKITKATLAQIKTGIKSIIKKEVDSIKIFKIKGEQWMNIEIMGVEKNKFQNII</sequence>
<dbReference type="GO" id="GO:0004521">
    <property type="term" value="F:RNA endonuclease activity"/>
    <property type="evidence" value="ECO:0007669"/>
    <property type="project" value="InterPro"/>
</dbReference>
<dbReference type="GO" id="GO:0046872">
    <property type="term" value="F:metal ion binding"/>
    <property type="evidence" value="ECO:0007669"/>
    <property type="project" value="UniProtKB-UniRule"/>
</dbReference>
<evidence type="ECO:0000256" key="1">
    <source>
        <dbReference type="ARBA" id="ARBA00001946"/>
    </source>
</evidence>
<evidence type="ECO:0000256" key="8">
    <source>
        <dbReference type="HAMAP-Rule" id="MF_01471"/>
    </source>
</evidence>
<dbReference type="Gene3D" id="3.30.70.240">
    <property type="match status" value="1"/>
</dbReference>
<dbReference type="PANTHER" id="PTHR34405:SF1">
    <property type="entry name" value="CRISPR-ASSOCIATED ENDORIBONUCLEASE CAS2"/>
    <property type="match status" value="1"/>
</dbReference>
<dbReference type="AlphaFoldDB" id="A0A9Y1BMI7"/>
<evidence type="ECO:0000256" key="3">
    <source>
        <dbReference type="ARBA" id="ARBA00022723"/>
    </source>
</evidence>
<comment type="subunit">
    <text evidence="8">Homodimer, forms a heterotetramer with a Cas1 homodimer.</text>
</comment>
<reference evidence="9" key="1">
    <citation type="journal article" date="2022" name="Nat. Microbiol.">
        <title>Unique mobile elements and scalable gene flow at the prokaryote-eukaryote boundary revealed by circularized Asgard archaea genomes.</title>
        <authorList>
            <person name="Wu F."/>
            <person name="Speth D.R."/>
            <person name="Philosof A."/>
            <person name="Cremiere A."/>
            <person name="Narayanan A."/>
            <person name="Barco R.A."/>
            <person name="Connon S.A."/>
            <person name="Amend J.P."/>
            <person name="Antoshechkin I.A."/>
            <person name="Orphan V.J."/>
        </authorList>
    </citation>
    <scope>NUCLEOTIDE SEQUENCE</scope>
    <source>
        <strain evidence="9">PM71</strain>
    </source>
</reference>
<keyword evidence="7 8" id="KW-0051">Antiviral defense</keyword>